<feature type="domain" description="Co-chaperone DjlA N-terminal" evidence="1">
    <location>
        <begin position="75"/>
        <end position="119"/>
    </location>
</feature>
<protein>
    <recommendedName>
        <fullName evidence="1">Co-chaperone DjlA N-terminal domain-containing protein</fullName>
    </recommendedName>
</protein>
<dbReference type="SUPFAM" id="SSF158682">
    <property type="entry name" value="TerB-like"/>
    <property type="match status" value="1"/>
</dbReference>
<dbReference type="HOGENOM" id="CLU_1720068_0_0_4"/>
<dbReference type="Gene3D" id="1.10.3680.10">
    <property type="entry name" value="TerB-like"/>
    <property type="match status" value="1"/>
</dbReference>
<dbReference type="AlphaFoldDB" id="A1VS11"/>
<dbReference type="InterPro" id="IPR007791">
    <property type="entry name" value="DjlA_N"/>
</dbReference>
<dbReference type="OrthoDB" id="8902308at2"/>
<reference evidence="3" key="1">
    <citation type="journal article" date="2009" name="Environ. Microbiol.">
        <title>The genome of Polaromonas naphthalenivorans strain CJ2, isolated from coal tar-contaminated sediment, reveals physiological and metabolic versatility and evolution through extensive horizontal gene transfer.</title>
        <authorList>
            <person name="Yagi J.M."/>
            <person name="Sims D."/>
            <person name="Brettin T."/>
            <person name="Bruce D."/>
            <person name="Madsen E.L."/>
        </authorList>
    </citation>
    <scope>NUCLEOTIDE SEQUENCE [LARGE SCALE GENOMIC DNA]</scope>
    <source>
        <strain evidence="3">CJ2</strain>
    </source>
</reference>
<dbReference type="Pfam" id="PF05099">
    <property type="entry name" value="TerB"/>
    <property type="match status" value="1"/>
</dbReference>
<accession>A1VS11</accession>
<evidence type="ECO:0000259" key="1">
    <source>
        <dbReference type="Pfam" id="PF05099"/>
    </source>
</evidence>
<keyword evidence="3" id="KW-1185">Reference proteome</keyword>
<dbReference type="EMBL" id="CP000529">
    <property type="protein sequence ID" value="ABM38439.1"/>
    <property type="molecule type" value="Genomic_DNA"/>
</dbReference>
<dbReference type="InterPro" id="IPR029024">
    <property type="entry name" value="TerB-like"/>
</dbReference>
<evidence type="ECO:0000313" key="2">
    <source>
        <dbReference type="EMBL" id="ABM38439.1"/>
    </source>
</evidence>
<dbReference type="KEGG" id="pna:Pnap_3141"/>
<dbReference type="RefSeq" id="WP_011802510.1">
    <property type="nucleotide sequence ID" value="NC_008781.1"/>
</dbReference>
<name>A1VS11_POLNA</name>
<sequence>MHTMPDQNLSPAQVAQLTSAMLSVAAVDGIQPAEAALIGQFYESSRSADMPATATFLADPQAQRFDAAALAGSPAEFADTVVLMCLMTAYADGHLSPAEREHVQALATALGLDAARFEAHLAQVRDDLVGALSHLPDAGSVAAVVSELSAAD</sequence>
<proteinExistence type="predicted"/>
<dbReference type="Proteomes" id="UP000000644">
    <property type="component" value="Chromosome"/>
</dbReference>
<organism evidence="2 3">
    <name type="scientific">Polaromonas naphthalenivorans (strain CJ2)</name>
    <dbReference type="NCBI Taxonomy" id="365044"/>
    <lineage>
        <taxon>Bacteria</taxon>
        <taxon>Pseudomonadati</taxon>
        <taxon>Pseudomonadota</taxon>
        <taxon>Betaproteobacteria</taxon>
        <taxon>Burkholderiales</taxon>
        <taxon>Comamonadaceae</taxon>
        <taxon>Polaromonas</taxon>
    </lineage>
</organism>
<gene>
    <name evidence="2" type="ordered locus">Pnap_3141</name>
</gene>
<evidence type="ECO:0000313" key="3">
    <source>
        <dbReference type="Proteomes" id="UP000000644"/>
    </source>
</evidence>
<dbReference type="eggNOG" id="ENOG502ZWJF">
    <property type="taxonomic scope" value="Bacteria"/>
</dbReference>
<dbReference type="STRING" id="365044.Pnap_3141"/>